<dbReference type="GO" id="GO:0015658">
    <property type="term" value="F:branched-chain amino acid transmembrane transporter activity"/>
    <property type="evidence" value="ECO:0007669"/>
    <property type="project" value="InterPro"/>
</dbReference>
<dbReference type="PANTHER" id="PTHR30482:SF17">
    <property type="entry name" value="ABC TRANSPORTER ATP-BINDING PROTEIN"/>
    <property type="match status" value="1"/>
</dbReference>
<dbReference type="InterPro" id="IPR043428">
    <property type="entry name" value="LivM-like"/>
</dbReference>
<feature type="transmembrane region" description="Helical" evidence="6">
    <location>
        <begin position="12"/>
        <end position="28"/>
    </location>
</feature>
<keyword evidence="8" id="KW-1185">Reference proteome</keyword>
<dbReference type="CDD" id="cd06581">
    <property type="entry name" value="TM_PBP1_LivM_like"/>
    <property type="match status" value="1"/>
</dbReference>
<feature type="transmembrane region" description="Helical" evidence="6">
    <location>
        <begin position="376"/>
        <end position="396"/>
    </location>
</feature>
<proteinExistence type="predicted"/>
<keyword evidence="5 6" id="KW-0472">Membrane</keyword>
<feature type="transmembrane region" description="Helical" evidence="6">
    <location>
        <begin position="170"/>
        <end position="188"/>
    </location>
</feature>
<feature type="transmembrane region" description="Helical" evidence="6">
    <location>
        <begin position="255"/>
        <end position="286"/>
    </location>
</feature>
<dbReference type="EMBL" id="JAEQNA010000001">
    <property type="protein sequence ID" value="MBL0418819.1"/>
    <property type="molecule type" value="Genomic_DNA"/>
</dbReference>
<organism evidence="7 8">
    <name type="scientific">Ramlibacter aurantiacus</name>
    <dbReference type="NCBI Taxonomy" id="2801330"/>
    <lineage>
        <taxon>Bacteria</taxon>
        <taxon>Pseudomonadati</taxon>
        <taxon>Pseudomonadota</taxon>
        <taxon>Betaproteobacteria</taxon>
        <taxon>Burkholderiales</taxon>
        <taxon>Comamonadaceae</taxon>
        <taxon>Ramlibacter</taxon>
    </lineage>
</organism>
<dbReference type="InterPro" id="IPR001851">
    <property type="entry name" value="ABC_transp_permease"/>
</dbReference>
<keyword evidence="3 6" id="KW-0812">Transmembrane</keyword>
<feature type="transmembrane region" description="Helical" evidence="6">
    <location>
        <begin position="219"/>
        <end position="243"/>
    </location>
</feature>
<dbReference type="GO" id="GO:0005886">
    <property type="term" value="C:plasma membrane"/>
    <property type="evidence" value="ECO:0007669"/>
    <property type="project" value="UniProtKB-SubCell"/>
</dbReference>
<evidence type="ECO:0000256" key="3">
    <source>
        <dbReference type="ARBA" id="ARBA00022692"/>
    </source>
</evidence>
<comment type="caution">
    <text evidence="7">The sequence shown here is derived from an EMBL/GenBank/DDBJ whole genome shotgun (WGS) entry which is preliminary data.</text>
</comment>
<evidence type="ECO:0000256" key="1">
    <source>
        <dbReference type="ARBA" id="ARBA00004651"/>
    </source>
</evidence>
<gene>
    <name evidence="7" type="ORF">JI739_00530</name>
</gene>
<evidence type="ECO:0000313" key="8">
    <source>
        <dbReference type="Proteomes" id="UP000613011"/>
    </source>
</evidence>
<comment type="subcellular location">
    <subcellularLocation>
        <location evidence="1">Cell membrane</location>
        <topology evidence="1">Multi-pass membrane protein</topology>
    </subcellularLocation>
</comment>
<dbReference type="Proteomes" id="UP000613011">
    <property type="component" value="Unassembled WGS sequence"/>
</dbReference>
<reference evidence="7" key="1">
    <citation type="submission" date="2021-01" db="EMBL/GenBank/DDBJ databases">
        <title>Ramlibacter sp. strain AW1 16S ribosomal RNA gene Genome sequencing and assembly.</title>
        <authorList>
            <person name="Kang M."/>
        </authorList>
    </citation>
    <scope>NUCLEOTIDE SEQUENCE</scope>
    <source>
        <strain evidence="7">AW1</strain>
    </source>
</reference>
<evidence type="ECO:0000313" key="7">
    <source>
        <dbReference type="EMBL" id="MBL0418819.1"/>
    </source>
</evidence>
<protein>
    <submittedName>
        <fullName evidence="7">Branched-chain amino acid ABC transporter permease</fullName>
    </submittedName>
</protein>
<keyword evidence="2" id="KW-1003">Cell membrane</keyword>
<name>A0A937CZX3_9BURK</name>
<feature type="transmembrane region" description="Helical" evidence="6">
    <location>
        <begin position="337"/>
        <end position="356"/>
    </location>
</feature>
<dbReference type="PANTHER" id="PTHR30482">
    <property type="entry name" value="HIGH-AFFINITY BRANCHED-CHAIN AMINO ACID TRANSPORT SYSTEM PERMEASE"/>
    <property type="match status" value="1"/>
</dbReference>
<dbReference type="AlphaFoldDB" id="A0A937CZX3"/>
<feature type="transmembrane region" description="Helical" evidence="6">
    <location>
        <begin position="65"/>
        <end position="82"/>
    </location>
</feature>
<evidence type="ECO:0000256" key="2">
    <source>
        <dbReference type="ARBA" id="ARBA00022475"/>
    </source>
</evidence>
<dbReference type="Pfam" id="PF02653">
    <property type="entry name" value="BPD_transp_2"/>
    <property type="match status" value="1"/>
</dbReference>
<evidence type="ECO:0000256" key="4">
    <source>
        <dbReference type="ARBA" id="ARBA00022989"/>
    </source>
</evidence>
<accession>A0A937CZX3</accession>
<feature type="transmembrane region" description="Helical" evidence="6">
    <location>
        <begin position="292"/>
        <end position="316"/>
    </location>
</feature>
<evidence type="ECO:0000256" key="5">
    <source>
        <dbReference type="ARBA" id="ARBA00023136"/>
    </source>
</evidence>
<evidence type="ECO:0000256" key="6">
    <source>
        <dbReference type="SAM" id="Phobius"/>
    </source>
</evidence>
<feature type="transmembrane region" description="Helical" evidence="6">
    <location>
        <begin position="94"/>
        <end position="113"/>
    </location>
</feature>
<feature type="transmembrane region" description="Helical" evidence="6">
    <location>
        <begin position="34"/>
        <end position="53"/>
    </location>
</feature>
<keyword evidence="4 6" id="KW-1133">Transmembrane helix</keyword>
<sequence>MLERVKAAPRAWPWALFAAVLAGAPWVFTSSSAHAILGQMGIAVIACLSYNILLGQGGMLSFGHAVYTGLGAFGAIHALRLVGDGTLALPVSGVPLVGGLAGLAGAAAFGWLATRKGGTAFAMITLGIGELAWASALMFPGVFGGEGGVTADRTVGGSPWGISLGPSIELVYLIAIYTGACTALMYLFTRTALGRLLNAVRDNAERVAFIGYDPRRIRYLAFMVSAFFAGISGGLAALAFEIVTADAFGAARSGAYLLFTFLGGTGFFVGPLIGGVLMVLAFVLLSEWTRAWLLYVGLAFLAAVMFAPGGVAGLLLDRSSRGGRGWPAARLVRIAGAVLAGAGMAALIELVYHLQLEAMLGPELRFGGLSLHTREASSWWGAALSVLGGAALFRLAGLRLRKRGA</sequence>